<proteinExistence type="predicted"/>
<sequence>MKIGTDPAMSSSYSSPPMTSFTPVMLTNETSLLKPIVPPPSSEPVVPTLTSEDVVVQSDMMQKSPSLVVNNPLLHVPGPNQLLEISSLVVNKSPKIPDNLAQAPEKFVPSLGSWVKPLHFKPPATPPEPSTPRDYDPAIVGNQLAALWPTLNDEIFNKQPKDKHPSRTIQPPIEKLPPPELKADGSLCFPWAARLSPQSRNLYRAATPTYHGGVLEPQKHTKEIEGLLSELEITPALQPTFQQENPTASPNFDLTLSTLVDSRSTPITAPIMDSSPSTVINTEVCETLVVDPLTTSRTSFAFESPSQFKELEDVDEVVTVF</sequence>
<keyword evidence="3" id="KW-1185">Reference proteome</keyword>
<name>A0ABC8KKQ9_ERUVS</name>
<gene>
    <name evidence="2" type="ORF">ERUC_LOCUS25544</name>
</gene>
<evidence type="ECO:0000313" key="2">
    <source>
        <dbReference type="EMBL" id="CAH8359788.1"/>
    </source>
</evidence>
<protein>
    <submittedName>
        <fullName evidence="2">Uncharacterized protein</fullName>
    </submittedName>
</protein>
<reference evidence="2 3" key="1">
    <citation type="submission" date="2022-03" db="EMBL/GenBank/DDBJ databases">
        <authorList>
            <person name="Macdonald S."/>
            <person name="Ahmed S."/>
            <person name="Newling K."/>
        </authorList>
    </citation>
    <scope>NUCLEOTIDE SEQUENCE [LARGE SCALE GENOMIC DNA]</scope>
</reference>
<evidence type="ECO:0000256" key="1">
    <source>
        <dbReference type="SAM" id="MobiDB-lite"/>
    </source>
</evidence>
<dbReference type="AlphaFoldDB" id="A0ABC8KKQ9"/>
<dbReference type="EMBL" id="CAKOAT010273932">
    <property type="protein sequence ID" value="CAH8359788.1"/>
    <property type="molecule type" value="Genomic_DNA"/>
</dbReference>
<organism evidence="2 3">
    <name type="scientific">Eruca vesicaria subsp. sativa</name>
    <name type="common">Garden rocket</name>
    <name type="synonym">Eruca sativa</name>
    <dbReference type="NCBI Taxonomy" id="29727"/>
    <lineage>
        <taxon>Eukaryota</taxon>
        <taxon>Viridiplantae</taxon>
        <taxon>Streptophyta</taxon>
        <taxon>Embryophyta</taxon>
        <taxon>Tracheophyta</taxon>
        <taxon>Spermatophyta</taxon>
        <taxon>Magnoliopsida</taxon>
        <taxon>eudicotyledons</taxon>
        <taxon>Gunneridae</taxon>
        <taxon>Pentapetalae</taxon>
        <taxon>rosids</taxon>
        <taxon>malvids</taxon>
        <taxon>Brassicales</taxon>
        <taxon>Brassicaceae</taxon>
        <taxon>Brassiceae</taxon>
        <taxon>Eruca</taxon>
    </lineage>
</organism>
<comment type="caution">
    <text evidence="2">The sequence shown here is derived from an EMBL/GenBank/DDBJ whole genome shotgun (WGS) entry which is preliminary data.</text>
</comment>
<accession>A0ABC8KKQ9</accession>
<feature type="compositionally biased region" description="Low complexity" evidence="1">
    <location>
        <begin position="7"/>
        <end position="21"/>
    </location>
</feature>
<evidence type="ECO:0000313" key="3">
    <source>
        <dbReference type="Proteomes" id="UP001642260"/>
    </source>
</evidence>
<feature type="region of interest" description="Disordered" evidence="1">
    <location>
        <begin position="1"/>
        <end position="21"/>
    </location>
</feature>
<dbReference type="Proteomes" id="UP001642260">
    <property type="component" value="Unassembled WGS sequence"/>
</dbReference>